<accession>A0A1N7I601</accession>
<dbReference type="AlphaFoldDB" id="A0A1N7I601"/>
<dbReference type="Proteomes" id="UP000186373">
    <property type="component" value="Unassembled WGS sequence"/>
</dbReference>
<evidence type="ECO:0000313" key="2">
    <source>
        <dbReference type="Proteomes" id="UP000186373"/>
    </source>
</evidence>
<reference evidence="2" key="1">
    <citation type="submission" date="2017-01" db="EMBL/GenBank/DDBJ databases">
        <authorList>
            <person name="Varghese N."/>
            <person name="Submissions S."/>
        </authorList>
    </citation>
    <scope>NUCLEOTIDE SEQUENCE [LARGE SCALE GENOMIC DNA]</scope>
    <source>
        <strain evidence="2">DSM 17126</strain>
    </source>
</reference>
<proteinExistence type="predicted"/>
<protein>
    <submittedName>
        <fullName evidence="1">Uncharacterized protein</fullName>
    </submittedName>
</protein>
<evidence type="ECO:0000313" key="1">
    <source>
        <dbReference type="EMBL" id="SIS32507.1"/>
    </source>
</evidence>
<gene>
    <name evidence="1" type="ORF">SAMN05421639_102243</name>
</gene>
<organism evidence="1 2">
    <name type="scientific">Chryseobacterium shigense</name>
    <dbReference type="NCBI Taxonomy" id="297244"/>
    <lineage>
        <taxon>Bacteria</taxon>
        <taxon>Pseudomonadati</taxon>
        <taxon>Bacteroidota</taxon>
        <taxon>Flavobacteriia</taxon>
        <taxon>Flavobacteriales</taxon>
        <taxon>Weeksellaceae</taxon>
        <taxon>Chryseobacterium group</taxon>
        <taxon>Chryseobacterium</taxon>
    </lineage>
</organism>
<keyword evidence="2" id="KW-1185">Reference proteome</keyword>
<dbReference type="EMBL" id="FTNY01000002">
    <property type="protein sequence ID" value="SIS32507.1"/>
    <property type="molecule type" value="Genomic_DNA"/>
</dbReference>
<dbReference type="RefSeq" id="WP_076505875.1">
    <property type="nucleotide sequence ID" value="NZ_FTNY01000002.1"/>
</dbReference>
<sequence>MQSYQILPNHYLIIQEIIKTAGKHQPQRGDLAEDRMQSYQTLPDHYFKIPEIIKSAEKNQPQRGDLAEDRMQSYQVLPIIISTHSKSKLSQPRNDIKIKRDYLN</sequence>
<name>A0A1N7I601_9FLAO</name>